<evidence type="ECO:0000313" key="2">
    <source>
        <dbReference type="Proteomes" id="UP000309991"/>
    </source>
</evidence>
<name>A0A4Y5FEY7_9CAUD</name>
<gene>
    <name evidence="1" type="ORF">UCC3521_0114</name>
</gene>
<sequence length="205" mass="24819">MNIVQPILYFKPHSNVPIFIDDNIHYYQDRFNPELTKVADKLKECQDDFDINHLKWNLILDSSGINWYSTIDGMCRLLLEDAKEYPNRPRKYLPNYKVIYDYVYHRYDAFKRPVRRSQGRKHHRGYSYRKADKKGTGERYYALMSDDRYYKSIGEPLFRKRGGKLLQNSSWDMWELEGRTDVNCWKSQGKYRHQWEAKVIRNANN</sequence>
<reference evidence="1 2" key="1">
    <citation type="submission" date="2019-02" db="EMBL/GenBank/DDBJ databases">
        <title>Isolation of virulent Lactobacillus brevis phages.</title>
        <authorList>
            <person name="Feyereisen M."/>
            <person name="Mahony J."/>
            <person name="O'Sullivan T."/>
            <person name="van Sinderen D."/>
        </authorList>
    </citation>
    <scope>NUCLEOTIDE SEQUENCE [LARGE SCALE GENOMIC DNA]</scope>
</reference>
<organism evidence="1 2">
    <name type="scientific">Lactobacillus phage 3-521</name>
    <dbReference type="NCBI Taxonomy" id="2510943"/>
    <lineage>
        <taxon>Viruses</taxon>
        <taxon>Duplodnaviria</taxon>
        <taxon>Heunggongvirae</taxon>
        <taxon>Uroviricota</taxon>
        <taxon>Caudoviricetes</taxon>
        <taxon>Herelleviridae</taxon>
        <taxon>Watanabevirus</taxon>
        <taxon>Watanabevirus wv3521</taxon>
    </lineage>
</organism>
<dbReference type="Proteomes" id="UP000309991">
    <property type="component" value="Segment"/>
</dbReference>
<evidence type="ECO:0000313" key="1">
    <source>
        <dbReference type="EMBL" id="QBJ03652.1"/>
    </source>
</evidence>
<proteinExistence type="predicted"/>
<dbReference type="EMBL" id="MK504444">
    <property type="protein sequence ID" value="QBJ03652.1"/>
    <property type="molecule type" value="Genomic_DNA"/>
</dbReference>
<accession>A0A4Y5FEY7</accession>
<protein>
    <submittedName>
        <fullName evidence="1">Uncharacterized protein</fullName>
    </submittedName>
</protein>
<keyword evidence="2" id="KW-1185">Reference proteome</keyword>